<sequence length="190" mass="21393">MTLEGGMGDSVSVLLEPENTPTWTIQTVTFKAPKDLSGNSRLKLVCNRHQVIFIDGARAPRADGLTGQDDDAEQQLKDENNKRLRQLVVVNRSPIISINDFHAATGSHPAMPFNLFVPLQNSKSQEDPRHLKYIGWIDPTEPATPSPSLKQESPENYKLICWAAEVHYQVLLAPTLNTWNQYFMKINWGL</sequence>
<dbReference type="RefSeq" id="XP_053027599.1">
    <property type="nucleotide sequence ID" value="XM_053163644.1"/>
</dbReference>
<accession>A0ABY7D345</accession>
<dbReference type="EMBL" id="CP110435">
    <property type="protein sequence ID" value="WAQ92044.1"/>
    <property type="molecule type" value="Genomic_DNA"/>
</dbReference>
<keyword evidence="2" id="KW-1185">Reference proteome</keyword>
<reference evidence="1" key="1">
    <citation type="submission" date="2022-10" db="EMBL/GenBank/DDBJ databases">
        <title>Puccinia triticina Genome sequencing and assembly.</title>
        <authorList>
            <person name="Li C."/>
        </authorList>
    </citation>
    <scope>NUCLEOTIDE SEQUENCE</scope>
    <source>
        <strain evidence="1">Pt15</strain>
    </source>
</reference>
<name>A0ABY7D345_9BASI</name>
<gene>
    <name evidence="1" type="ORF">PtA15_15A439</name>
</gene>
<evidence type="ECO:0000313" key="2">
    <source>
        <dbReference type="Proteomes" id="UP001164743"/>
    </source>
</evidence>
<organism evidence="1 2">
    <name type="scientific">Puccinia triticina</name>
    <dbReference type="NCBI Taxonomy" id="208348"/>
    <lineage>
        <taxon>Eukaryota</taxon>
        <taxon>Fungi</taxon>
        <taxon>Dikarya</taxon>
        <taxon>Basidiomycota</taxon>
        <taxon>Pucciniomycotina</taxon>
        <taxon>Pucciniomycetes</taxon>
        <taxon>Pucciniales</taxon>
        <taxon>Pucciniaceae</taxon>
        <taxon>Puccinia</taxon>
    </lineage>
</organism>
<proteinExistence type="predicted"/>
<protein>
    <submittedName>
        <fullName evidence="1">Uncharacterized protein</fullName>
    </submittedName>
</protein>
<evidence type="ECO:0000313" key="1">
    <source>
        <dbReference type="EMBL" id="WAQ92044.1"/>
    </source>
</evidence>
<dbReference type="Proteomes" id="UP001164743">
    <property type="component" value="Chromosome 15A"/>
</dbReference>
<dbReference type="GeneID" id="77804539"/>